<accession>A0A379N0P2</accession>
<dbReference type="AlphaFoldDB" id="A0A379N0P2"/>
<keyword evidence="1" id="KW-0479">Metal-binding</keyword>
<evidence type="ECO:0000256" key="3">
    <source>
        <dbReference type="SAM" id="MobiDB-lite"/>
    </source>
</evidence>
<protein>
    <submittedName>
        <fullName evidence="5">Uncharacterized protein conserved in bacteria</fullName>
    </submittedName>
</protein>
<dbReference type="PANTHER" id="PTHR35303">
    <property type="entry name" value="OS02G0197800 PROTEIN"/>
    <property type="match status" value="1"/>
</dbReference>
<dbReference type="GO" id="GO:0046872">
    <property type="term" value="F:metal ion binding"/>
    <property type="evidence" value="ECO:0007669"/>
    <property type="project" value="UniProtKB-KW"/>
</dbReference>
<feature type="region of interest" description="Disordered" evidence="3">
    <location>
        <begin position="118"/>
        <end position="143"/>
    </location>
</feature>
<feature type="compositionally biased region" description="Basic and acidic residues" evidence="3">
    <location>
        <begin position="118"/>
        <end position="128"/>
    </location>
</feature>
<organism evidence="5 6">
    <name type="scientific">Roseomonas mucosa</name>
    <dbReference type="NCBI Taxonomy" id="207340"/>
    <lineage>
        <taxon>Bacteria</taxon>
        <taxon>Pseudomonadati</taxon>
        <taxon>Pseudomonadota</taxon>
        <taxon>Alphaproteobacteria</taxon>
        <taxon>Acetobacterales</taxon>
        <taxon>Roseomonadaceae</taxon>
        <taxon>Roseomonas</taxon>
    </lineage>
</organism>
<evidence type="ECO:0000259" key="4">
    <source>
        <dbReference type="Pfam" id="PF06155"/>
    </source>
</evidence>
<evidence type="ECO:0000313" key="6">
    <source>
        <dbReference type="Proteomes" id="UP000254919"/>
    </source>
</evidence>
<dbReference type="PANTHER" id="PTHR35303:SF5">
    <property type="entry name" value="OS02G0197800 PROTEIN"/>
    <property type="match status" value="1"/>
</dbReference>
<evidence type="ECO:0000256" key="1">
    <source>
        <dbReference type="ARBA" id="ARBA00022723"/>
    </source>
</evidence>
<evidence type="ECO:0000256" key="2">
    <source>
        <dbReference type="ARBA" id="ARBA00023004"/>
    </source>
</evidence>
<dbReference type="Gene3D" id="3.30.2020.30">
    <property type="match status" value="1"/>
</dbReference>
<dbReference type="InterPro" id="IPR038492">
    <property type="entry name" value="GBBH-like_N_sf"/>
</dbReference>
<dbReference type="RefSeq" id="WP_019459277.1">
    <property type="nucleotide sequence ID" value="NZ_AP031462.1"/>
</dbReference>
<dbReference type="InterPro" id="IPR010376">
    <property type="entry name" value="GBBH-like_N"/>
</dbReference>
<dbReference type="GeneID" id="99632628"/>
<proteinExistence type="predicted"/>
<gene>
    <name evidence="5" type="ORF">NCTC13291_01579</name>
</gene>
<feature type="domain" description="Gamma-butyrobetaine hydroxylase-like N-terminal" evidence="4">
    <location>
        <begin position="13"/>
        <end position="96"/>
    </location>
</feature>
<evidence type="ECO:0000313" key="5">
    <source>
        <dbReference type="EMBL" id="SUE39925.1"/>
    </source>
</evidence>
<dbReference type="Proteomes" id="UP000254919">
    <property type="component" value="Unassembled WGS sequence"/>
</dbReference>
<reference evidence="5 6" key="1">
    <citation type="submission" date="2018-06" db="EMBL/GenBank/DDBJ databases">
        <authorList>
            <consortium name="Pathogen Informatics"/>
            <person name="Doyle S."/>
        </authorList>
    </citation>
    <scope>NUCLEOTIDE SEQUENCE [LARGE SCALE GENOMIC DNA]</scope>
    <source>
        <strain evidence="5 6">NCTC13291</strain>
    </source>
</reference>
<name>A0A379N0P2_9PROT</name>
<dbReference type="Pfam" id="PF06155">
    <property type="entry name" value="GBBH-like_N"/>
    <property type="match status" value="1"/>
</dbReference>
<dbReference type="EMBL" id="UGVN01000001">
    <property type="protein sequence ID" value="SUE39925.1"/>
    <property type="molecule type" value="Genomic_DNA"/>
</dbReference>
<sequence>MSIAAPLVPTELRLRRAEKRLEVAWPDGVRHSLPAEYLRAESPSAEVQGHGPGQKKLVSGRRHVGIMALEPVGHYAVRIVFDDLHDTGIYSWTVLRRLGEEQEGWWPAYEAELAAKGLSRDPSTRPDHAGAAGARKPGGCGCG</sequence>
<keyword evidence="2" id="KW-0408">Iron</keyword>